<dbReference type="GO" id="GO:0140104">
    <property type="term" value="F:molecular carrier activity"/>
    <property type="evidence" value="ECO:0007669"/>
    <property type="project" value="InterPro"/>
</dbReference>
<dbReference type="PROSITE" id="PS00757">
    <property type="entry name" value="PROK_SULFATE_BIND_2"/>
    <property type="match status" value="1"/>
</dbReference>
<dbReference type="STRING" id="318683.A0U94_09940"/>
<dbReference type="Pfam" id="PF13531">
    <property type="entry name" value="SBP_bac_11"/>
    <property type="match status" value="1"/>
</dbReference>
<dbReference type="InterPro" id="IPR034408">
    <property type="entry name" value="Sulphate/thiosulphate_BS"/>
</dbReference>
<comment type="subcellular location">
    <subcellularLocation>
        <location evidence="1">Periplasm</location>
    </subcellularLocation>
</comment>
<accession>A0A149THP9</accession>
<dbReference type="Proteomes" id="UP000075636">
    <property type="component" value="Unassembled WGS sequence"/>
</dbReference>
<proteinExistence type="inferred from homology"/>
<keyword evidence="4 6" id="KW-0732">Signal</keyword>
<dbReference type="EMBL" id="LHZR01000109">
    <property type="protein sequence ID" value="KXV47450.1"/>
    <property type="molecule type" value="Genomic_DNA"/>
</dbReference>
<dbReference type="SUPFAM" id="SSF53850">
    <property type="entry name" value="Periplasmic binding protein-like II"/>
    <property type="match status" value="1"/>
</dbReference>
<dbReference type="PROSITE" id="PS51318">
    <property type="entry name" value="TAT"/>
    <property type="match status" value="1"/>
</dbReference>
<dbReference type="NCBIfam" id="NF008106">
    <property type="entry name" value="PRK10852.1"/>
    <property type="match status" value="1"/>
</dbReference>
<organism evidence="7 8">
    <name type="scientific">Gluconobacter albidus</name>
    <dbReference type="NCBI Taxonomy" id="318683"/>
    <lineage>
        <taxon>Bacteria</taxon>
        <taxon>Pseudomonadati</taxon>
        <taxon>Pseudomonadota</taxon>
        <taxon>Alphaproteobacteria</taxon>
        <taxon>Acetobacterales</taxon>
        <taxon>Acetobacteraceae</taxon>
        <taxon>Gluconobacter</taxon>
    </lineage>
</organism>
<dbReference type="OrthoDB" id="9802127at2"/>
<dbReference type="CDD" id="cd01005">
    <property type="entry name" value="PBP2_CysP"/>
    <property type="match status" value="1"/>
</dbReference>
<evidence type="ECO:0000256" key="1">
    <source>
        <dbReference type="ARBA" id="ARBA00004418"/>
    </source>
</evidence>
<evidence type="ECO:0000313" key="8">
    <source>
        <dbReference type="Proteomes" id="UP000075636"/>
    </source>
</evidence>
<dbReference type="GO" id="GO:0042597">
    <property type="term" value="C:periplasmic space"/>
    <property type="evidence" value="ECO:0007669"/>
    <property type="project" value="UniProtKB-SubCell"/>
</dbReference>
<dbReference type="InterPro" id="IPR006311">
    <property type="entry name" value="TAT_signal"/>
</dbReference>
<keyword evidence="5" id="KW-0574">Periplasm</keyword>
<dbReference type="PANTHER" id="PTHR30368">
    <property type="entry name" value="SULFATE-BINDING PROTEIN"/>
    <property type="match status" value="1"/>
</dbReference>
<dbReference type="PANTHER" id="PTHR30368:SF2">
    <property type="entry name" value="SULFATE-BINDING PROTEIN"/>
    <property type="match status" value="1"/>
</dbReference>
<dbReference type="NCBIfam" id="TIGR00971">
    <property type="entry name" value="3a0106s03"/>
    <property type="match status" value="1"/>
</dbReference>
<keyword evidence="3" id="KW-0813">Transport</keyword>
<dbReference type="NCBIfam" id="NF008022">
    <property type="entry name" value="PRK10752.1"/>
    <property type="match status" value="1"/>
</dbReference>
<reference evidence="7 8" key="1">
    <citation type="submission" date="2015-06" db="EMBL/GenBank/DDBJ databases">
        <title>Improved classification and identification of acetic acid bacteria using matrix-assisted laser desorption/ionization time-of-flight mass spectrometry; Gluconobacter nephelii and Gluconobacter uchimurae are later heterotypic synonyms of Gluconobacter japonicus and Gluconobacter oxydans, respectively.</title>
        <authorList>
            <person name="Li L."/>
            <person name="Cleenwerck I."/>
            <person name="De Vuyst L."/>
            <person name="Vandamme P."/>
        </authorList>
    </citation>
    <scope>NUCLEOTIDE SEQUENCE [LARGE SCALE GENOMIC DNA]</scope>
    <source>
        <strain evidence="7 8">LMG 1768</strain>
    </source>
</reference>
<name>A0A149THP9_9PROT</name>
<dbReference type="GO" id="GO:1902358">
    <property type="term" value="P:sulfate transmembrane transport"/>
    <property type="evidence" value="ECO:0007669"/>
    <property type="project" value="InterPro"/>
</dbReference>
<dbReference type="Gene3D" id="3.40.190.10">
    <property type="entry name" value="Periplasmic binding protein-like II"/>
    <property type="match status" value="2"/>
</dbReference>
<feature type="signal peptide" evidence="6">
    <location>
        <begin position="1"/>
        <end position="34"/>
    </location>
</feature>
<comment type="similarity">
    <text evidence="2">Belongs to the prokaryotic sulfate-binding protein family.</text>
</comment>
<evidence type="ECO:0000256" key="5">
    <source>
        <dbReference type="ARBA" id="ARBA00022764"/>
    </source>
</evidence>
<sequence>MAMKILSSRRYTLKGTLALAAALIAGPCLSAAHAADYHLLNVSYDPTRELYSDINHAFPAFWSRTHSGDSVFVTSSHGGSGAQARSVLEGAPADVVTLGLAYDIDILAQNGLLATDWQKRLPHNSTPYTSTIVFLVRKGNPKNIHDWPDLIRDGIQVVTPNPKTSGGARWNYLAAWGWALHQPGGTEQSATAYLKALFAHVPVLDTGARGATNSFVQRGLGDVLIAWEDEALLASRDLGPDKFDIVVPPLTILAEPPVATVDRNVQEHGTEAVSRAYLDFLFSPEGQRIGARHYFRPVDPAIQAETAAVFPHTTTFDVASLGGWTRLQKAHFSDGGVFDQIYSH</sequence>
<dbReference type="InterPro" id="IPR005669">
    <property type="entry name" value="Thiosulph/SO4-bd"/>
</dbReference>
<dbReference type="RefSeq" id="WP_062108630.1">
    <property type="nucleotide sequence ID" value="NZ_LHZR01000109.1"/>
</dbReference>
<evidence type="ECO:0000256" key="4">
    <source>
        <dbReference type="ARBA" id="ARBA00022729"/>
    </source>
</evidence>
<comment type="caution">
    <text evidence="7">The sequence shown here is derived from an EMBL/GenBank/DDBJ whole genome shotgun (WGS) entry which is preliminary data.</text>
</comment>
<dbReference type="PATRIC" id="fig|318683.6.peg.1385"/>
<feature type="chain" id="PRO_5007555657" evidence="6">
    <location>
        <begin position="35"/>
        <end position="344"/>
    </location>
</feature>
<evidence type="ECO:0000256" key="3">
    <source>
        <dbReference type="ARBA" id="ARBA00022448"/>
    </source>
</evidence>
<protein>
    <submittedName>
        <fullName evidence="7">Sulfate transporter subunit</fullName>
    </submittedName>
</protein>
<dbReference type="GO" id="GO:1901681">
    <property type="term" value="F:sulfur compound binding"/>
    <property type="evidence" value="ECO:0007669"/>
    <property type="project" value="InterPro"/>
</dbReference>
<evidence type="ECO:0000313" key="7">
    <source>
        <dbReference type="EMBL" id="KXV47450.1"/>
    </source>
</evidence>
<evidence type="ECO:0000256" key="6">
    <source>
        <dbReference type="SAM" id="SignalP"/>
    </source>
</evidence>
<gene>
    <name evidence="7" type="ORF">AD945_10445</name>
</gene>
<evidence type="ECO:0000256" key="2">
    <source>
        <dbReference type="ARBA" id="ARBA00006099"/>
    </source>
</evidence>
<dbReference type="AlphaFoldDB" id="A0A149THP9"/>